<evidence type="ECO:0000313" key="21">
    <source>
        <dbReference type="Proteomes" id="UP001476798"/>
    </source>
</evidence>
<evidence type="ECO:0000256" key="10">
    <source>
        <dbReference type="ARBA" id="ARBA00023136"/>
    </source>
</evidence>
<feature type="domain" description="PIPK" evidence="19">
    <location>
        <begin position="1"/>
        <end position="54"/>
    </location>
</feature>
<dbReference type="PANTHER" id="PTHR23086">
    <property type="entry name" value="PHOSPHATIDYLINOSITOL-4-PHOSPHATE 5-KINASE"/>
    <property type="match status" value="1"/>
</dbReference>
<reference evidence="20 21" key="1">
    <citation type="submission" date="2021-06" db="EMBL/GenBank/DDBJ databases">
        <authorList>
            <person name="Palmer J.M."/>
        </authorList>
    </citation>
    <scope>NUCLEOTIDE SEQUENCE [LARGE SCALE GENOMIC DNA]</scope>
    <source>
        <strain evidence="20 21">GA_2019</strain>
        <tissue evidence="20">Muscle</tissue>
    </source>
</reference>
<protein>
    <recommendedName>
        <fullName evidence="13">Phosphatidylinositol 5-phosphate 4-kinase type-2 alpha</fullName>
    </recommendedName>
    <alternativeName>
        <fullName evidence="14">1-phosphatidylinositol 5-phosphate 4-kinase 2-alpha</fullName>
    </alternativeName>
    <alternativeName>
        <fullName evidence="17">Diphosphoinositide kinase 2-alpha</fullName>
    </alternativeName>
    <alternativeName>
        <fullName evidence="16">Phosphatidylinositol 5-phosphate 4-kinase type II alpha</fullName>
    </alternativeName>
    <alternativeName>
        <fullName evidence="15">PtdIns(5)P-4-kinase isoform 2-alpha</fullName>
    </alternativeName>
</protein>
<evidence type="ECO:0000259" key="19">
    <source>
        <dbReference type="PROSITE" id="PS51455"/>
    </source>
</evidence>
<evidence type="ECO:0000256" key="5">
    <source>
        <dbReference type="ARBA" id="ARBA00022679"/>
    </source>
</evidence>
<dbReference type="EMBL" id="JAHRIO010020118">
    <property type="protein sequence ID" value="MEQ2164124.1"/>
    <property type="molecule type" value="Genomic_DNA"/>
</dbReference>
<keyword evidence="8 18" id="KW-0067">ATP-binding</keyword>
<evidence type="ECO:0000256" key="2">
    <source>
        <dbReference type="ARBA" id="ARBA00004236"/>
    </source>
</evidence>
<evidence type="ECO:0000256" key="16">
    <source>
        <dbReference type="ARBA" id="ARBA00042005"/>
    </source>
</evidence>
<accession>A0ABV0MYA8</accession>
<keyword evidence="21" id="KW-1185">Reference proteome</keyword>
<keyword evidence="10" id="KW-0472">Membrane</keyword>
<evidence type="ECO:0000256" key="12">
    <source>
        <dbReference type="ARBA" id="ARBA00023242"/>
    </source>
</evidence>
<dbReference type="PANTHER" id="PTHR23086:SF21">
    <property type="entry name" value="PHOSPHATIDYLINOSITOL 5-PHOSPHATE 4-KINASE TYPE-2 ALPHA"/>
    <property type="match status" value="1"/>
</dbReference>
<evidence type="ECO:0000256" key="11">
    <source>
        <dbReference type="ARBA" id="ARBA00023228"/>
    </source>
</evidence>
<dbReference type="InterPro" id="IPR023610">
    <property type="entry name" value="PInositol-4/5-P-5/4-kinase"/>
</dbReference>
<keyword evidence="7 18" id="KW-0418">Kinase</keyword>
<evidence type="ECO:0000256" key="8">
    <source>
        <dbReference type="ARBA" id="ARBA00022840"/>
    </source>
</evidence>
<keyword evidence="4" id="KW-1003">Cell membrane</keyword>
<keyword evidence="11" id="KW-0458">Lysosome</keyword>
<evidence type="ECO:0000256" key="18">
    <source>
        <dbReference type="PROSITE-ProRule" id="PRU00781"/>
    </source>
</evidence>
<dbReference type="InterPro" id="IPR002498">
    <property type="entry name" value="PInositol-4-P-4/5-kinase_core"/>
</dbReference>
<evidence type="ECO:0000256" key="13">
    <source>
        <dbReference type="ARBA" id="ARBA00040083"/>
    </source>
</evidence>
<comment type="subcellular location">
    <subcellularLocation>
        <location evidence="2">Cell membrane</location>
    </subcellularLocation>
    <subcellularLocation>
        <location evidence="3">Lysosome</location>
    </subcellularLocation>
    <subcellularLocation>
        <location evidence="1">Nucleus</location>
    </subcellularLocation>
</comment>
<evidence type="ECO:0000313" key="20">
    <source>
        <dbReference type="EMBL" id="MEQ2164124.1"/>
    </source>
</evidence>
<keyword evidence="5 18" id="KW-0808">Transferase</keyword>
<evidence type="ECO:0000256" key="9">
    <source>
        <dbReference type="ARBA" id="ARBA00023098"/>
    </source>
</evidence>
<feature type="non-terminal residue" evidence="20">
    <location>
        <position position="1"/>
    </location>
</feature>
<dbReference type="Proteomes" id="UP001476798">
    <property type="component" value="Unassembled WGS sequence"/>
</dbReference>
<gene>
    <name evidence="20" type="primary">PIP4K2A</name>
    <name evidence="20" type="ORF">GOODEAATRI_003317</name>
</gene>
<dbReference type="InterPro" id="IPR027484">
    <property type="entry name" value="PInositol-4-P-5-kinase_N"/>
</dbReference>
<evidence type="ECO:0000256" key="17">
    <source>
        <dbReference type="ARBA" id="ARBA00042280"/>
    </source>
</evidence>
<dbReference type="PROSITE" id="PS51455">
    <property type="entry name" value="PIPK"/>
    <property type="match status" value="1"/>
</dbReference>
<evidence type="ECO:0000256" key="3">
    <source>
        <dbReference type="ARBA" id="ARBA00004371"/>
    </source>
</evidence>
<evidence type="ECO:0000256" key="14">
    <source>
        <dbReference type="ARBA" id="ARBA00041775"/>
    </source>
</evidence>
<comment type="caution">
    <text evidence="20">The sequence shown here is derived from an EMBL/GenBank/DDBJ whole genome shotgun (WGS) entry which is preliminary data.</text>
</comment>
<evidence type="ECO:0000256" key="1">
    <source>
        <dbReference type="ARBA" id="ARBA00004123"/>
    </source>
</evidence>
<sequence>FIVECHGNTLLPQFLGMYRLTVDGDETYMIVTRNVFSHRLSVYKKYDLKVGRRT</sequence>
<dbReference type="Pfam" id="PF01504">
    <property type="entry name" value="PIP5K"/>
    <property type="match status" value="1"/>
</dbReference>
<name>A0ABV0MYA8_9TELE</name>
<keyword evidence="12" id="KW-0539">Nucleus</keyword>
<evidence type="ECO:0000256" key="6">
    <source>
        <dbReference type="ARBA" id="ARBA00022741"/>
    </source>
</evidence>
<evidence type="ECO:0000256" key="4">
    <source>
        <dbReference type="ARBA" id="ARBA00022475"/>
    </source>
</evidence>
<proteinExistence type="predicted"/>
<dbReference type="Gene3D" id="3.30.800.10">
    <property type="entry name" value="Phosphatidylinositol Phosphate Kinase II Beta"/>
    <property type="match status" value="1"/>
</dbReference>
<organism evidence="20 21">
    <name type="scientific">Goodea atripinnis</name>
    <dbReference type="NCBI Taxonomy" id="208336"/>
    <lineage>
        <taxon>Eukaryota</taxon>
        <taxon>Metazoa</taxon>
        <taxon>Chordata</taxon>
        <taxon>Craniata</taxon>
        <taxon>Vertebrata</taxon>
        <taxon>Euteleostomi</taxon>
        <taxon>Actinopterygii</taxon>
        <taxon>Neopterygii</taxon>
        <taxon>Teleostei</taxon>
        <taxon>Neoteleostei</taxon>
        <taxon>Acanthomorphata</taxon>
        <taxon>Ovalentaria</taxon>
        <taxon>Atherinomorphae</taxon>
        <taxon>Cyprinodontiformes</taxon>
        <taxon>Goodeidae</taxon>
        <taxon>Goodea</taxon>
    </lineage>
</organism>
<keyword evidence="6 18" id="KW-0547">Nucleotide-binding</keyword>
<keyword evidence="9" id="KW-0443">Lipid metabolism</keyword>
<evidence type="ECO:0000256" key="15">
    <source>
        <dbReference type="ARBA" id="ARBA00041869"/>
    </source>
</evidence>
<evidence type="ECO:0000256" key="7">
    <source>
        <dbReference type="ARBA" id="ARBA00022777"/>
    </source>
</evidence>
<dbReference type="SUPFAM" id="SSF56104">
    <property type="entry name" value="SAICAR synthase-like"/>
    <property type="match status" value="1"/>
</dbReference>